<evidence type="ECO:0008006" key="4">
    <source>
        <dbReference type="Google" id="ProtNLM"/>
    </source>
</evidence>
<gene>
    <name evidence="2" type="ORF">PMAYCL1PPCAC_04898</name>
</gene>
<accession>A0AAN4Z5F5</accession>
<keyword evidence="3" id="KW-1185">Reference proteome</keyword>
<feature type="non-terminal residue" evidence="2">
    <location>
        <position position="88"/>
    </location>
</feature>
<comment type="caution">
    <text evidence="2">The sequence shown here is derived from an EMBL/GenBank/DDBJ whole genome shotgun (WGS) entry which is preliminary data.</text>
</comment>
<dbReference type="Proteomes" id="UP001328107">
    <property type="component" value="Unassembled WGS sequence"/>
</dbReference>
<protein>
    <recommendedName>
        <fullName evidence="4">CUB domain-containing protein</fullName>
    </recommendedName>
</protein>
<feature type="non-terminal residue" evidence="2">
    <location>
        <position position="1"/>
    </location>
</feature>
<sequence>YSPGFPNSASTSCDFFLTVDAGKLVEVEILFLEANSCCDKLVLYEGTLGGTVITTLTGEVARGTKFSTKSSNIMRASWQPNGGVNVRG</sequence>
<dbReference type="PANTHER" id="PTHR22991:SF40">
    <property type="entry name" value="PROTEIN CBG13490"/>
    <property type="match status" value="1"/>
</dbReference>
<dbReference type="SUPFAM" id="SSF49854">
    <property type="entry name" value="Spermadhesin, CUB domain"/>
    <property type="match status" value="1"/>
</dbReference>
<evidence type="ECO:0000313" key="2">
    <source>
        <dbReference type="EMBL" id="GMR34703.1"/>
    </source>
</evidence>
<dbReference type="InterPro" id="IPR035914">
    <property type="entry name" value="Sperma_CUB_dom_sf"/>
</dbReference>
<name>A0AAN4Z5F5_9BILA</name>
<dbReference type="EMBL" id="BTRK01000002">
    <property type="protein sequence ID" value="GMR34703.1"/>
    <property type="molecule type" value="Genomic_DNA"/>
</dbReference>
<keyword evidence="1" id="KW-1015">Disulfide bond</keyword>
<dbReference type="AlphaFoldDB" id="A0AAN4Z5F5"/>
<dbReference type="InterPro" id="IPR050976">
    <property type="entry name" value="Snaclec"/>
</dbReference>
<evidence type="ECO:0000256" key="1">
    <source>
        <dbReference type="ARBA" id="ARBA00023157"/>
    </source>
</evidence>
<dbReference type="PANTHER" id="PTHR22991">
    <property type="entry name" value="PROTEIN CBG13490"/>
    <property type="match status" value="1"/>
</dbReference>
<reference evidence="3" key="1">
    <citation type="submission" date="2022-10" db="EMBL/GenBank/DDBJ databases">
        <title>Genome assembly of Pristionchus species.</title>
        <authorList>
            <person name="Yoshida K."/>
            <person name="Sommer R.J."/>
        </authorList>
    </citation>
    <scope>NUCLEOTIDE SEQUENCE [LARGE SCALE GENOMIC DNA]</scope>
    <source>
        <strain evidence="3">RS5460</strain>
    </source>
</reference>
<organism evidence="2 3">
    <name type="scientific">Pristionchus mayeri</name>
    <dbReference type="NCBI Taxonomy" id="1317129"/>
    <lineage>
        <taxon>Eukaryota</taxon>
        <taxon>Metazoa</taxon>
        <taxon>Ecdysozoa</taxon>
        <taxon>Nematoda</taxon>
        <taxon>Chromadorea</taxon>
        <taxon>Rhabditida</taxon>
        <taxon>Rhabditina</taxon>
        <taxon>Diplogasteromorpha</taxon>
        <taxon>Diplogasteroidea</taxon>
        <taxon>Neodiplogasteridae</taxon>
        <taxon>Pristionchus</taxon>
    </lineage>
</organism>
<proteinExistence type="predicted"/>
<evidence type="ECO:0000313" key="3">
    <source>
        <dbReference type="Proteomes" id="UP001328107"/>
    </source>
</evidence>